<evidence type="ECO:0000256" key="1">
    <source>
        <dbReference type="ARBA" id="ARBA00004496"/>
    </source>
</evidence>
<reference evidence="5 6" key="1">
    <citation type="submission" date="2022-01" db="EMBL/GenBank/DDBJ databases">
        <title>Whole genome-based taxonomy of the Shewanellaceae.</title>
        <authorList>
            <person name="Martin-Rodriguez A.J."/>
        </authorList>
    </citation>
    <scope>NUCLEOTIDE SEQUENCE [LARGE SCALE GENOMIC DNA]</scope>
    <source>
        <strain evidence="5 6">DSM 17177</strain>
    </source>
</reference>
<dbReference type="SUPFAM" id="SSF75169">
    <property type="entry name" value="DsrEFH-like"/>
    <property type="match status" value="1"/>
</dbReference>
<dbReference type="NCBIfam" id="TIGR03012">
    <property type="entry name" value="sulf_tusD_dsrE"/>
    <property type="match status" value="1"/>
</dbReference>
<evidence type="ECO:0000313" key="6">
    <source>
        <dbReference type="Proteomes" id="UP001203423"/>
    </source>
</evidence>
<dbReference type="Proteomes" id="UP001203423">
    <property type="component" value="Unassembled WGS sequence"/>
</dbReference>
<evidence type="ECO:0000256" key="3">
    <source>
        <dbReference type="ARBA" id="ARBA00022490"/>
    </source>
</evidence>
<keyword evidence="4" id="KW-0808">Transferase</keyword>
<dbReference type="PANTHER" id="PTHR34874">
    <property type="entry name" value="PROTEIN YCHN"/>
    <property type="match status" value="1"/>
</dbReference>
<dbReference type="InterPro" id="IPR003787">
    <property type="entry name" value="Sulphur_relay_DsrE/F-like"/>
</dbReference>
<comment type="subcellular location">
    <subcellularLocation>
        <location evidence="1">Cytoplasm</location>
    </subcellularLocation>
</comment>
<dbReference type="EMBL" id="JAKIKS010000024">
    <property type="protein sequence ID" value="MCL1124445.1"/>
    <property type="molecule type" value="Genomic_DNA"/>
</dbReference>
<organism evidence="5 6">
    <name type="scientific">Shewanella surugensis</name>
    <dbReference type="NCBI Taxonomy" id="212020"/>
    <lineage>
        <taxon>Bacteria</taxon>
        <taxon>Pseudomonadati</taxon>
        <taxon>Pseudomonadota</taxon>
        <taxon>Gammaproteobacteria</taxon>
        <taxon>Alteromonadales</taxon>
        <taxon>Shewanellaceae</taxon>
        <taxon>Shewanella</taxon>
    </lineage>
</organism>
<dbReference type="RefSeq" id="WP_248939727.1">
    <property type="nucleotide sequence ID" value="NZ_JAKIKS010000024.1"/>
</dbReference>
<keyword evidence="6" id="KW-1185">Reference proteome</keyword>
<comment type="similarity">
    <text evidence="2">Belongs to the DsrE/TusD family.</text>
</comment>
<name>A0ABT0L9X7_9GAMM</name>
<dbReference type="InterPro" id="IPR027396">
    <property type="entry name" value="DsrEFH-like"/>
</dbReference>
<accession>A0ABT0L9X7</accession>
<gene>
    <name evidence="5" type="primary">tusD</name>
    <name evidence="5" type="ORF">L2764_08140</name>
</gene>
<proteinExistence type="inferred from homology"/>
<comment type="caution">
    <text evidence="5">The sequence shown here is derived from an EMBL/GenBank/DDBJ whole genome shotgun (WGS) entry which is preliminary data.</text>
</comment>
<protein>
    <submittedName>
        <fullName evidence="5">Sulfurtransferase complex subunit TusD</fullName>
    </submittedName>
</protein>
<dbReference type="Gene3D" id="3.40.1260.10">
    <property type="entry name" value="DsrEFH-like"/>
    <property type="match status" value="1"/>
</dbReference>
<dbReference type="Pfam" id="PF02635">
    <property type="entry name" value="DsrE"/>
    <property type="match status" value="1"/>
</dbReference>
<dbReference type="NCBIfam" id="NF001237">
    <property type="entry name" value="PRK00207.1"/>
    <property type="match status" value="1"/>
</dbReference>
<sequence>MSKFIIQVNTSAYSTSSSYRAYRCTQAVLAAGHEVIHVFFYQDGVLNSNQLNSPANDEFDLNAAWQALAQEYAIPLVNCASAALRRGVQSETEAKENGYDNWNMQPPFTMAGLGELVTGLDAADRLLSF</sequence>
<evidence type="ECO:0000256" key="2">
    <source>
        <dbReference type="ARBA" id="ARBA00007067"/>
    </source>
</evidence>
<dbReference type="InterPro" id="IPR017463">
    <property type="entry name" value="Sulphur_relay_TusD/DsrE"/>
</dbReference>
<evidence type="ECO:0000313" key="5">
    <source>
        <dbReference type="EMBL" id="MCL1124445.1"/>
    </source>
</evidence>
<dbReference type="PANTHER" id="PTHR34874:SF3">
    <property type="entry name" value="SULFURTRANSFERASE TUSD"/>
    <property type="match status" value="1"/>
</dbReference>
<evidence type="ECO:0000256" key="4">
    <source>
        <dbReference type="ARBA" id="ARBA00022679"/>
    </source>
</evidence>
<keyword evidence="3" id="KW-0963">Cytoplasm</keyword>